<dbReference type="PATRIC" id="fig|1121477.3.peg.2609"/>
<accession>A0A0F5LSR7</accession>
<dbReference type="PANTHER" id="PTHR12993">
    <property type="entry name" value="N-ACETYLGLUCOSAMINYL-PHOSPHATIDYLINOSITOL DE-N-ACETYLASE-RELATED"/>
    <property type="match status" value="1"/>
</dbReference>
<dbReference type="InterPro" id="IPR003737">
    <property type="entry name" value="GlcNAc_PI_deacetylase-related"/>
</dbReference>
<dbReference type="Proteomes" id="UP000184533">
    <property type="component" value="Unassembled WGS sequence"/>
</dbReference>
<sequence length="238" mass="26450">MNILAIGAHPDDIEMQCAGTLALYAQAGHQVWMAIATNGNVGSPTHTSAEIGAIRKKEQEESCALIGAKLIWMDFDDEWLFNDRPTRTRFIDAIREAEPDVMFVHGPTDYHPDHRVAGQVAEDARIPASVRLVETALPYTKKIPHMFYMDNPTGLGFEPEAYVDISSVIETKREMLRRHVSQDAWIRAIYDDASITDMMDKNAAVRGAASGYGFAEGFREVKTYPRTGSFKLLPGFGA</sequence>
<gene>
    <name evidence="2" type="ORF">SAMN02745223_03473</name>
    <name evidence="1" type="ORF">VW29_07605</name>
</gene>
<dbReference type="OrthoDB" id="3514174at2"/>
<dbReference type="STRING" id="1121477.SAMN02745223_03473"/>
<evidence type="ECO:0000313" key="2">
    <source>
        <dbReference type="EMBL" id="SHF76071.1"/>
    </source>
</evidence>
<dbReference type="InterPro" id="IPR024078">
    <property type="entry name" value="LmbE-like_dom_sf"/>
</dbReference>
<dbReference type="RefSeq" id="WP_046134701.1">
    <property type="nucleotide sequence ID" value="NZ_FQVC01000013.1"/>
</dbReference>
<dbReference type="EMBL" id="FQVC01000013">
    <property type="protein sequence ID" value="SHF76071.1"/>
    <property type="molecule type" value="Genomic_DNA"/>
</dbReference>
<protein>
    <submittedName>
        <fullName evidence="1">GlcNAc-PI de-N-acetylase</fullName>
    </submittedName>
    <submittedName>
        <fullName evidence="2">N-acetylglucosaminyl deacetylase, LmbE family</fullName>
    </submittedName>
</protein>
<dbReference type="EMBL" id="LAJF01000060">
    <property type="protein sequence ID" value="KKB85184.1"/>
    <property type="molecule type" value="Genomic_DNA"/>
</dbReference>
<reference evidence="2 4" key="2">
    <citation type="submission" date="2016-11" db="EMBL/GenBank/DDBJ databases">
        <authorList>
            <person name="Jaros S."/>
            <person name="Januszkiewicz K."/>
            <person name="Wedrychowicz H."/>
        </authorList>
    </citation>
    <scope>NUCLEOTIDE SEQUENCE [LARGE SCALE GENOMIC DNA]</scope>
    <source>
        <strain evidence="2 4">DSM 17137</strain>
    </source>
</reference>
<evidence type="ECO:0000313" key="4">
    <source>
        <dbReference type="Proteomes" id="UP000184533"/>
    </source>
</evidence>
<organism evidence="1 3">
    <name type="scientific">Devosia limi DSM 17137</name>
    <dbReference type="NCBI Taxonomy" id="1121477"/>
    <lineage>
        <taxon>Bacteria</taxon>
        <taxon>Pseudomonadati</taxon>
        <taxon>Pseudomonadota</taxon>
        <taxon>Alphaproteobacteria</taxon>
        <taxon>Hyphomicrobiales</taxon>
        <taxon>Devosiaceae</taxon>
        <taxon>Devosia</taxon>
    </lineage>
</organism>
<proteinExistence type="predicted"/>
<dbReference type="SUPFAM" id="SSF102588">
    <property type="entry name" value="LmbE-like"/>
    <property type="match status" value="1"/>
</dbReference>
<dbReference type="Gene3D" id="3.40.50.10320">
    <property type="entry name" value="LmbE-like"/>
    <property type="match status" value="1"/>
</dbReference>
<reference evidence="1 3" key="1">
    <citation type="submission" date="2015-03" db="EMBL/GenBank/DDBJ databases">
        <authorList>
            <person name="Hassan Y.I."/>
            <person name="Lepp D."/>
            <person name="Zhou T."/>
        </authorList>
    </citation>
    <scope>NUCLEOTIDE SEQUENCE [LARGE SCALE GENOMIC DNA]</scope>
    <source>
        <strain evidence="1 3">DSM 17137</strain>
    </source>
</reference>
<dbReference type="Pfam" id="PF02585">
    <property type="entry name" value="PIG-L"/>
    <property type="match status" value="1"/>
</dbReference>
<dbReference type="AlphaFoldDB" id="A0A0F5LSR7"/>
<dbReference type="GO" id="GO:0016811">
    <property type="term" value="F:hydrolase activity, acting on carbon-nitrogen (but not peptide) bonds, in linear amides"/>
    <property type="evidence" value="ECO:0007669"/>
    <property type="project" value="TreeGrafter"/>
</dbReference>
<keyword evidence="3" id="KW-1185">Reference proteome</keyword>
<dbReference type="Proteomes" id="UP000033608">
    <property type="component" value="Unassembled WGS sequence"/>
</dbReference>
<evidence type="ECO:0000313" key="1">
    <source>
        <dbReference type="EMBL" id="KKB85184.1"/>
    </source>
</evidence>
<evidence type="ECO:0000313" key="3">
    <source>
        <dbReference type="Proteomes" id="UP000033608"/>
    </source>
</evidence>
<name>A0A0F5LSR7_9HYPH</name>
<dbReference type="PANTHER" id="PTHR12993:SF30">
    <property type="entry name" value="N-ACETYL-ALPHA-D-GLUCOSAMINYL L-MALATE DEACETYLASE 1"/>
    <property type="match status" value="1"/>
</dbReference>